<keyword evidence="2" id="KW-1185">Reference proteome</keyword>
<evidence type="ECO:0000313" key="2">
    <source>
        <dbReference type="Proteomes" id="UP000682782"/>
    </source>
</evidence>
<protein>
    <submittedName>
        <fullName evidence="1">Uncharacterized protein</fullName>
    </submittedName>
</protein>
<dbReference type="EMBL" id="CP068393">
    <property type="protein sequence ID" value="QUC67922.1"/>
    <property type="molecule type" value="Genomic_DNA"/>
</dbReference>
<evidence type="ECO:0000313" key="1">
    <source>
        <dbReference type="EMBL" id="QUC67922.1"/>
    </source>
</evidence>
<dbReference type="Proteomes" id="UP000682782">
    <property type="component" value="Chromosome"/>
</dbReference>
<organism evidence="1 2">
    <name type="scientific">Aristaeella hokkaidonensis</name>
    <dbReference type="NCBI Taxonomy" id="3046382"/>
    <lineage>
        <taxon>Bacteria</taxon>
        <taxon>Bacillati</taxon>
        <taxon>Bacillota</taxon>
        <taxon>Clostridia</taxon>
        <taxon>Eubacteriales</taxon>
        <taxon>Aristaeellaceae</taxon>
        <taxon>Aristaeella</taxon>
    </lineage>
</organism>
<name>A0AC61MY80_9FIRM</name>
<sequence length="180" mass="20137">MAVRNDIRDKAKNLWIKGMKAIGNTAASIANNTRYKVDEVTIQNRRREVLGDLANKAYALWLKGETFPEPMTRMLQELKQLDEQLNDIRAEKYAASLTGSAAAPAEQDNESSDDGTEEDEDDELPVSEDNSLVSAEINGLFDNTVSVGKMAEKVNSTLNQMSERIHSFPQDSKDDDQRQE</sequence>
<proteinExistence type="predicted"/>
<gene>
    <name evidence="1" type="ORF">JYE49_04270</name>
</gene>
<reference evidence="1" key="1">
    <citation type="submission" date="2021-01" db="EMBL/GenBank/DDBJ databases">
        <title>Complete genome sequence of Clostridiales bacterium R-7.</title>
        <authorList>
            <person name="Mahoney-Kurpe S.C."/>
            <person name="Palevich N."/>
            <person name="Koike S."/>
            <person name="Moon C.D."/>
            <person name="Attwood G.T."/>
        </authorList>
    </citation>
    <scope>NUCLEOTIDE SEQUENCE</scope>
    <source>
        <strain evidence="1">R-7</strain>
    </source>
</reference>
<accession>A0AC61MY80</accession>